<comment type="similarity">
    <text evidence="5">Belongs to the RNR ribonuclease family. DIS3L2 subfamily.</text>
</comment>
<name>A0A9W8BCA3_9FUNG</name>
<dbReference type="GO" id="GO:0000175">
    <property type="term" value="F:3'-5'-RNA exonuclease activity"/>
    <property type="evidence" value="ECO:0007669"/>
    <property type="project" value="UniProtKB-UniRule"/>
</dbReference>
<comment type="caution">
    <text evidence="8">The sequence shown here is derived from an EMBL/GenBank/DDBJ whole genome shotgun (WGS) entry which is preliminary data.</text>
</comment>
<dbReference type="InterPro" id="IPR041093">
    <property type="entry name" value="Dis3l2-like_C"/>
</dbReference>
<feature type="compositionally biased region" description="Polar residues" evidence="6">
    <location>
        <begin position="212"/>
        <end position="225"/>
    </location>
</feature>
<feature type="binding site" evidence="5">
    <location>
        <position position="635"/>
    </location>
    <ligand>
        <name>Mg(2+)</name>
        <dbReference type="ChEBI" id="CHEBI:18420"/>
    </ligand>
</feature>
<dbReference type="GO" id="GO:0003723">
    <property type="term" value="F:RNA binding"/>
    <property type="evidence" value="ECO:0007669"/>
    <property type="project" value="UniProtKB-KW"/>
</dbReference>
<dbReference type="Pfam" id="PF00773">
    <property type="entry name" value="RNB"/>
    <property type="match status" value="1"/>
</dbReference>
<reference evidence="8" key="1">
    <citation type="submission" date="2022-07" db="EMBL/GenBank/DDBJ databases">
        <title>Phylogenomic reconstructions and comparative analyses of Kickxellomycotina fungi.</title>
        <authorList>
            <person name="Reynolds N.K."/>
            <person name="Stajich J.E."/>
            <person name="Barry K."/>
            <person name="Grigoriev I.V."/>
            <person name="Crous P."/>
            <person name="Smith M.E."/>
        </authorList>
    </citation>
    <scope>NUCLEOTIDE SEQUENCE</scope>
    <source>
        <strain evidence="8">RSA 567</strain>
    </source>
</reference>
<sequence>MTASAAAPDAARVTGSSVPPAQPSSTKPRRRSRRRPKQPVTKPSDDGIEVLDYSDIAGVVTPTPPGQGNPTSAPKRRRKAKKQLAPVADPQRPSSSPQVPHPHRAQQAKAAGGAPKADSMQSASSSQTRPAPRTTAKSLSRPDQNTTPSLLPVTEGPLNPKLAEASAKKTASQTKKKKKKKSAKKSAQLLPSPASSLPTAVKGKQSDKVKSQHSSSKLSTDNATTAAGIPAPEQIPKNQKSKKSKGKAPASTKSGTKVTGTPNANLAPKVKVSASKVVYAPPTAPDSSPTVTTANNQTTTMPLKPKNGATASIALQKRTPKPKAQRSAMDSSHCPSTSRAHFDPYLPEDVLRRGLAAGKYYNGEIRINRKDTDDAYVTCGALGQDVFIFGKDRRNRAYDGDRVVVQLVNATGILKAKDKARDRVRQRINDRKANKPQPIAVIVNDATLDTANVKDEKADFAKLCGKVVYVYNSDEPRTTAGMLRFETESGFLFTRPSRRRGEAKRVAPPSTNSATVIAVYVKSSDPRMPMVQIPLAKVPPALLENPSATKDKLYRVQVLRWPSTNLYPLGSRITEVGKASSLVGQKAALLADNNVEAGAFPTRVTKCLPQLPWRIPQKEFDERVDLRHERIVTIDPKTARDLDDAVSCRSLPNGNLAIGVHIADVSYFIPPDTALDHEARRRATSVYLVDGVIPMLPAVLCEQLCSLRPGVDRLAFSVLWEISPNGHIVSHRFQRSIIHSCAQLAYEEAQAVVEGQALDRSRIYGSHDPADIEDDIRALFQLSVVLRRRRFDKGALAINSIRLHFDLDAHGNPVACYPYDIKDSNRLIEEFMLLANITVATAICNYFPDQALLRRHPPPVARALDKFEDYVKRLGYTLDTSSSGALHRSFDAIGDPKAQELLKLMAIRPMSRARYFCTGCTPMDIYDHYALHEPLYTHFTSPIRRYADLIVHRLLAHMLNTCTLSPPMPFAMDSALIETIAVHCNKKKEMARAAQDRSIYLYLVQYLAQQIKARNGRPLQCEACVLEVTAERMEVVVLQYGLEKRIHFDRLPLDRVTYDVNTDTAELVWRTNSSAQAVLAPDDSNNGESEGPVVIASVDDEGDAGSDVDVICARDPSAAILENHYPAPASSKDSKPAASEASTPADYVLVSRDDALEAAAADADVESLSHQLKALALTNKRSSANHAQVIRAFDSVPVWITVTPKKTPTTIEISACPPDQTKP</sequence>
<dbReference type="GO" id="GO:0000956">
    <property type="term" value="P:nuclear-transcribed mRNA catabolic process"/>
    <property type="evidence" value="ECO:0007669"/>
    <property type="project" value="UniProtKB-UniRule"/>
</dbReference>
<dbReference type="SMART" id="SM00955">
    <property type="entry name" value="RNB"/>
    <property type="match status" value="1"/>
</dbReference>
<dbReference type="PANTHER" id="PTHR23355:SF9">
    <property type="entry name" value="DIS3-LIKE EXONUCLEASE 2"/>
    <property type="match status" value="1"/>
</dbReference>
<dbReference type="GO" id="GO:0046872">
    <property type="term" value="F:metal ion binding"/>
    <property type="evidence" value="ECO:0007669"/>
    <property type="project" value="UniProtKB-KW"/>
</dbReference>
<accession>A0A9W8BCA3</accession>
<gene>
    <name evidence="8" type="ORF">H4R34_000628</name>
</gene>
<feature type="region of interest" description="Disordered" evidence="6">
    <location>
        <begin position="281"/>
        <end position="341"/>
    </location>
</feature>
<evidence type="ECO:0000256" key="6">
    <source>
        <dbReference type="SAM" id="MobiDB-lite"/>
    </source>
</evidence>
<proteinExistence type="inferred from homology"/>
<dbReference type="InterPro" id="IPR012340">
    <property type="entry name" value="NA-bd_OB-fold"/>
</dbReference>
<organism evidence="8 9">
    <name type="scientific">Dimargaris verticillata</name>
    <dbReference type="NCBI Taxonomy" id="2761393"/>
    <lineage>
        <taxon>Eukaryota</taxon>
        <taxon>Fungi</taxon>
        <taxon>Fungi incertae sedis</taxon>
        <taxon>Zoopagomycota</taxon>
        <taxon>Kickxellomycotina</taxon>
        <taxon>Dimargaritomycetes</taxon>
        <taxon>Dimargaritales</taxon>
        <taxon>Dimargaritaceae</taxon>
        <taxon>Dimargaris</taxon>
    </lineage>
</organism>
<dbReference type="EC" id="3.1.13.-" evidence="5"/>
<dbReference type="OrthoDB" id="372421at2759"/>
<dbReference type="Pfam" id="PF17877">
    <property type="entry name" value="Dis3l2_C_term"/>
    <property type="match status" value="1"/>
</dbReference>
<keyword evidence="5" id="KW-0269">Exonuclease</keyword>
<dbReference type="Gene3D" id="2.40.50.700">
    <property type="match status" value="1"/>
</dbReference>
<dbReference type="GO" id="GO:1990074">
    <property type="term" value="P:polyuridylation-dependent mRNA catabolic process"/>
    <property type="evidence" value="ECO:0007669"/>
    <property type="project" value="UniProtKB-UniRule"/>
</dbReference>
<dbReference type="Pfam" id="PF17849">
    <property type="entry name" value="OB_Dis3"/>
    <property type="match status" value="1"/>
</dbReference>
<keyword evidence="2 5" id="KW-0479">Metal-binding</keyword>
<keyword evidence="3 5" id="KW-0460">Magnesium</keyword>
<evidence type="ECO:0000313" key="8">
    <source>
        <dbReference type="EMBL" id="KAJ1984481.1"/>
    </source>
</evidence>
<dbReference type="GO" id="GO:0000932">
    <property type="term" value="C:P-body"/>
    <property type="evidence" value="ECO:0007669"/>
    <property type="project" value="UniProtKB-SubCell"/>
</dbReference>
<evidence type="ECO:0000313" key="9">
    <source>
        <dbReference type="Proteomes" id="UP001151582"/>
    </source>
</evidence>
<feature type="compositionally biased region" description="Polar residues" evidence="6">
    <location>
        <begin position="119"/>
        <end position="149"/>
    </location>
</feature>
<feature type="compositionally biased region" description="Low complexity" evidence="6">
    <location>
        <begin position="185"/>
        <end position="200"/>
    </location>
</feature>
<comment type="function">
    <text evidence="5">3'-5'-exoribonuclease that specifically recognizes RNAs polyuridylated at their 3' end and mediates their degradation. Component of an exosome-independent RNA degradation pathway that mediates degradation of cytoplasmic mRNAs that have been deadenylated and subsequently uridylated at their 3'.</text>
</comment>
<dbReference type="InterPro" id="IPR041505">
    <property type="entry name" value="Dis3_CSD2"/>
</dbReference>
<feature type="site" description="Important for catalytic activity" evidence="5">
    <location>
        <position position="643"/>
    </location>
</feature>
<feature type="binding site" evidence="5">
    <location>
        <position position="644"/>
    </location>
    <ligand>
        <name>Mg(2+)</name>
        <dbReference type="ChEBI" id="CHEBI:18420"/>
    </ligand>
</feature>
<comment type="cofactor">
    <cofactor evidence="5">
        <name>Mg(2+)</name>
        <dbReference type="ChEBI" id="CHEBI:18420"/>
    </cofactor>
    <cofactor evidence="5">
        <name>Mn(2+)</name>
        <dbReference type="ChEBI" id="CHEBI:29035"/>
    </cofactor>
</comment>
<dbReference type="InterPro" id="IPR001900">
    <property type="entry name" value="RNase_II/R"/>
</dbReference>
<feature type="compositionally biased region" description="Low complexity" evidence="6">
    <location>
        <begin position="107"/>
        <end position="117"/>
    </location>
</feature>
<feature type="compositionally biased region" description="Polar residues" evidence="6">
    <location>
        <begin position="328"/>
        <end position="339"/>
    </location>
</feature>
<protein>
    <recommendedName>
        <fullName evidence="5">DIS3-like exonuclease 2</fullName>
        <ecNumber evidence="5">3.1.13.-</ecNumber>
    </recommendedName>
</protein>
<dbReference type="SUPFAM" id="SSF50249">
    <property type="entry name" value="Nucleic acid-binding proteins"/>
    <property type="match status" value="3"/>
</dbReference>
<comment type="subcellular location">
    <subcellularLocation>
        <location evidence="5">Cytoplasm</location>
    </subcellularLocation>
    <subcellularLocation>
        <location evidence="5">Cytoplasm</location>
        <location evidence="5">P-body</location>
    </subcellularLocation>
</comment>
<keyword evidence="4 5" id="KW-0694">RNA-binding</keyword>
<dbReference type="Gene3D" id="2.40.50.140">
    <property type="entry name" value="Nucleic acid-binding proteins"/>
    <property type="match status" value="1"/>
</dbReference>
<feature type="compositionally biased region" description="Basic residues" evidence="6">
    <location>
        <begin position="174"/>
        <end position="184"/>
    </location>
</feature>
<dbReference type="EMBL" id="JANBQB010000018">
    <property type="protein sequence ID" value="KAJ1984481.1"/>
    <property type="molecule type" value="Genomic_DNA"/>
</dbReference>
<feature type="region of interest" description="Disordered" evidence="6">
    <location>
        <begin position="1"/>
        <end position="267"/>
    </location>
</feature>
<keyword evidence="5" id="KW-0540">Nuclease</keyword>
<dbReference type="PANTHER" id="PTHR23355">
    <property type="entry name" value="RIBONUCLEASE"/>
    <property type="match status" value="1"/>
</dbReference>
<dbReference type="InterPro" id="IPR028591">
    <property type="entry name" value="DIS3L2"/>
</dbReference>
<dbReference type="InterPro" id="IPR022966">
    <property type="entry name" value="RNase_II/R_CS"/>
</dbReference>
<evidence type="ECO:0000256" key="1">
    <source>
        <dbReference type="ARBA" id="ARBA00022490"/>
    </source>
</evidence>
<dbReference type="HAMAP" id="MF_03045">
    <property type="entry name" value="DIS3L2"/>
    <property type="match status" value="1"/>
</dbReference>
<dbReference type="Proteomes" id="UP001151582">
    <property type="component" value="Unassembled WGS sequence"/>
</dbReference>
<dbReference type="InterPro" id="IPR050180">
    <property type="entry name" value="RNR_Ribonuclease"/>
</dbReference>
<feature type="compositionally biased region" description="Low complexity" evidence="6">
    <location>
        <begin position="290"/>
        <end position="300"/>
    </location>
</feature>
<dbReference type="Gene3D" id="2.40.50.690">
    <property type="match status" value="1"/>
</dbReference>
<dbReference type="AlphaFoldDB" id="A0A9W8BCA3"/>
<evidence type="ECO:0000256" key="2">
    <source>
        <dbReference type="ARBA" id="ARBA00022723"/>
    </source>
</evidence>
<feature type="compositionally biased region" description="Basic residues" evidence="6">
    <location>
        <begin position="27"/>
        <end position="37"/>
    </location>
</feature>
<keyword evidence="1 5" id="KW-0963">Cytoplasm</keyword>
<evidence type="ECO:0000256" key="5">
    <source>
        <dbReference type="HAMAP-Rule" id="MF_03045"/>
    </source>
</evidence>
<dbReference type="PROSITE" id="PS01175">
    <property type="entry name" value="RIBONUCLEASE_II"/>
    <property type="match status" value="1"/>
</dbReference>
<evidence type="ECO:0000259" key="7">
    <source>
        <dbReference type="SMART" id="SM00955"/>
    </source>
</evidence>
<keyword evidence="5" id="KW-0464">Manganese</keyword>
<evidence type="ECO:0000256" key="4">
    <source>
        <dbReference type="ARBA" id="ARBA00022884"/>
    </source>
</evidence>
<evidence type="ECO:0000256" key="3">
    <source>
        <dbReference type="ARBA" id="ARBA00022842"/>
    </source>
</evidence>
<keyword evidence="5" id="KW-0378">Hydrolase</keyword>
<feature type="domain" description="RNB" evidence="7">
    <location>
        <begin position="623"/>
        <end position="961"/>
    </location>
</feature>
<keyword evidence="9" id="KW-1185">Reference proteome</keyword>